<feature type="domain" description="Carbohydrate kinase PfkB" evidence="5">
    <location>
        <begin position="88"/>
        <end position="355"/>
    </location>
</feature>
<evidence type="ECO:0000256" key="3">
    <source>
        <dbReference type="ARBA" id="ARBA00022777"/>
    </source>
</evidence>
<protein>
    <recommendedName>
        <fullName evidence="5">Carbohydrate kinase PfkB domain-containing protein</fullName>
    </recommendedName>
</protein>
<dbReference type="InterPro" id="IPR052700">
    <property type="entry name" value="Carb_kinase_PfkB-like"/>
</dbReference>
<dbReference type="PANTHER" id="PTHR43320:SF1">
    <property type="entry name" value="OS01G0105900 PROTEIN"/>
    <property type="match status" value="1"/>
</dbReference>
<dbReference type="PROSITE" id="PS00584">
    <property type="entry name" value="PFKB_KINASES_2"/>
    <property type="match status" value="1"/>
</dbReference>
<sequence length="401" mass="43549">MTVLSLGSPFAMRLHHQNHNHNKRSAIGHMVRNSRMPCVLALGQPIVDSLIRVTDEELMQLGITETDGSILMNSESEFLELWGKVRALGKDIIMCPGGSASNTIKTVAAFGTPAGLTGKIGDDEIGRVFSSALRSRGVKDLTTKSFQSKTGQVLCFVTKNGQTMRSYLGASMEMNPTDLLEEDFDRSQCSLLHVEGYAVYNEQLLTAALKLAAKHKLEVSFDISPPQIAHTKGPVLKKMLRDYVSIAFCNSMEAEALFPQAKGDPREACRKLGKLVRIAVVTCDKDGCYVKDPEGEIFHVSPIRVDNVLDTTGAGDCFAGAFLHALNAGYNLKAAARLGTLAGAHIVQVMGAELPKDRIQHILQEFNSPNAVLRDSDMKESKKIAIPRSPSSSSGPIRIRG</sequence>
<name>A0A7S1KS19_9EUKA</name>
<dbReference type="AlphaFoldDB" id="A0A7S1KS19"/>
<feature type="region of interest" description="Disordered" evidence="4">
    <location>
        <begin position="377"/>
        <end position="401"/>
    </location>
</feature>
<dbReference type="InterPro" id="IPR002173">
    <property type="entry name" value="Carboh/pur_kinase_PfkB_CS"/>
</dbReference>
<reference evidence="6" key="1">
    <citation type="submission" date="2021-01" db="EMBL/GenBank/DDBJ databases">
        <authorList>
            <person name="Corre E."/>
            <person name="Pelletier E."/>
            <person name="Niang G."/>
            <person name="Scheremetjew M."/>
            <person name="Finn R."/>
            <person name="Kale V."/>
            <person name="Holt S."/>
            <person name="Cochrane G."/>
            <person name="Meng A."/>
            <person name="Brown T."/>
            <person name="Cohen L."/>
        </authorList>
    </citation>
    <scope>NUCLEOTIDE SEQUENCE</scope>
    <source>
        <strain evidence="6">WS</strain>
    </source>
</reference>
<dbReference type="SUPFAM" id="SSF53613">
    <property type="entry name" value="Ribokinase-like"/>
    <property type="match status" value="1"/>
</dbReference>
<dbReference type="PANTHER" id="PTHR43320">
    <property type="entry name" value="SUGAR KINASE"/>
    <property type="match status" value="1"/>
</dbReference>
<evidence type="ECO:0000256" key="1">
    <source>
        <dbReference type="ARBA" id="ARBA00010688"/>
    </source>
</evidence>
<dbReference type="InterPro" id="IPR029056">
    <property type="entry name" value="Ribokinase-like"/>
</dbReference>
<keyword evidence="3" id="KW-0418">Kinase</keyword>
<dbReference type="InterPro" id="IPR011611">
    <property type="entry name" value="PfkB_dom"/>
</dbReference>
<comment type="similarity">
    <text evidence="1">Belongs to the carbohydrate kinase PfkB family.</text>
</comment>
<proteinExistence type="inferred from homology"/>
<feature type="compositionally biased region" description="Low complexity" evidence="4">
    <location>
        <begin position="386"/>
        <end position="401"/>
    </location>
</feature>
<dbReference type="Pfam" id="PF00294">
    <property type="entry name" value="PfkB"/>
    <property type="match status" value="1"/>
</dbReference>
<evidence type="ECO:0000313" key="6">
    <source>
        <dbReference type="EMBL" id="CAD9083766.1"/>
    </source>
</evidence>
<dbReference type="CDD" id="cd01168">
    <property type="entry name" value="adenosine_kinase"/>
    <property type="match status" value="1"/>
</dbReference>
<gene>
    <name evidence="6" type="ORF">PCOS0759_LOCUS7020</name>
</gene>
<dbReference type="GO" id="GO:0016301">
    <property type="term" value="F:kinase activity"/>
    <property type="evidence" value="ECO:0007669"/>
    <property type="project" value="UniProtKB-KW"/>
</dbReference>
<dbReference type="EMBL" id="HBGD01008540">
    <property type="protein sequence ID" value="CAD9083766.1"/>
    <property type="molecule type" value="Transcribed_RNA"/>
</dbReference>
<evidence type="ECO:0000259" key="5">
    <source>
        <dbReference type="Pfam" id="PF00294"/>
    </source>
</evidence>
<evidence type="ECO:0000256" key="4">
    <source>
        <dbReference type="SAM" id="MobiDB-lite"/>
    </source>
</evidence>
<accession>A0A7S1KS19</accession>
<dbReference type="Gene3D" id="3.40.1190.20">
    <property type="match status" value="1"/>
</dbReference>
<evidence type="ECO:0000256" key="2">
    <source>
        <dbReference type="ARBA" id="ARBA00022679"/>
    </source>
</evidence>
<keyword evidence="2" id="KW-0808">Transferase</keyword>
<organism evidence="6">
    <name type="scientific">Percolomonas cosmopolitus</name>
    <dbReference type="NCBI Taxonomy" id="63605"/>
    <lineage>
        <taxon>Eukaryota</taxon>
        <taxon>Discoba</taxon>
        <taxon>Heterolobosea</taxon>
        <taxon>Tetramitia</taxon>
        <taxon>Eutetramitia</taxon>
        <taxon>Percolomonadidae</taxon>
        <taxon>Percolomonas</taxon>
    </lineage>
</organism>